<dbReference type="Pfam" id="PF07731">
    <property type="entry name" value="Cu-oxidase_2"/>
    <property type="match status" value="1"/>
</dbReference>
<sequence length="718" mass="80323">MTGPPILWFGLSVCELKLSTMMTPISYRLLTCGMVLLFSLLSAQAQVGNDMYDVDDYKNHPCNRPCEDMAPPRLCQYKWVAESYWTLPKACLNCPFNQSDCFRPHCIATDGVQRGIISVNRRLPGPPVEVCEGDTIEVKLYNELSNAEGTTIHWHGLLQKGTPYMDGVNLITQCPITARSSFTYKFKVQDPGTHYWHGHAGMQRADGMFGAIVVRQSPSREPHYALYDHDLSEHVIIVNDWLTRMTLPAFLDHHHDDGDNKPALMLINGMGAHREFQDGNSTTYTPRAKFTVQGGKRYRFRVISGAILNCPIQFSVDHHTMMVIASDGSPFEPFVADSFNIFAGERYDFVLVADKTANLRNYWIRVRGMADCAVKKAHQVAVLHYAGAPDVDPSEPTDWDSSIRGGILLNPWNTPASNSQVQITSMRSEIPDENDGVLTSVPDKQFYFGMDFNKVDSFKFNNPNYYPLSFVERKKHLYSPQLNRITSQRPPSPPLSQYDDVPASEYCNEFTVQKNCKDEWCSCTHKIDASLGDLVEIIVVDEGVTFNANHPMHIHGYKFRAVAMAKLNTSTSVREVKELDAKGLIVRSRSRAPHKDTITVPDGGYVVLRFRADNPGMWLFHCHIEYHVDIGMGFIIQVGDKSEFPKPPKNFPRCGSWNDAEDPDDEEDGGDDAGKQPVLVQCVNPPNSAVSPTAVVTGVLVAAMLGLNILTSPTSSFL</sequence>
<dbReference type="GO" id="GO:0006826">
    <property type="term" value="P:iron ion transport"/>
    <property type="evidence" value="ECO:0007669"/>
    <property type="project" value="TreeGrafter"/>
</dbReference>
<proteinExistence type="inferred from homology"/>
<dbReference type="FunFam" id="2.60.40.420:FF:000045">
    <property type="entry name" value="Laccase 2"/>
    <property type="match status" value="1"/>
</dbReference>
<gene>
    <name evidence="9" type="ORF">RRG08_013256</name>
</gene>
<keyword evidence="3" id="KW-0560">Oxidoreductase</keyword>
<evidence type="ECO:0000256" key="5">
    <source>
        <dbReference type="SAM" id="MobiDB-lite"/>
    </source>
</evidence>
<accession>A0AAE1DLS0</accession>
<evidence type="ECO:0000313" key="9">
    <source>
        <dbReference type="EMBL" id="KAK3775411.1"/>
    </source>
</evidence>
<comment type="similarity">
    <text evidence="1">Belongs to the multicopper oxidase family.</text>
</comment>
<feature type="domain" description="Plastocyanin-like" evidence="6">
    <location>
        <begin position="234"/>
        <end position="388"/>
    </location>
</feature>
<dbReference type="InterPro" id="IPR002355">
    <property type="entry name" value="Cu_oxidase_Cu_BS"/>
</dbReference>
<keyword evidence="2" id="KW-0479">Metal-binding</keyword>
<feature type="compositionally biased region" description="Acidic residues" evidence="5">
    <location>
        <begin position="659"/>
        <end position="671"/>
    </location>
</feature>
<evidence type="ECO:0000259" key="6">
    <source>
        <dbReference type="Pfam" id="PF00394"/>
    </source>
</evidence>
<dbReference type="InterPro" id="IPR008972">
    <property type="entry name" value="Cupredoxin"/>
</dbReference>
<dbReference type="PANTHER" id="PTHR11709">
    <property type="entry name" value="MULTI-COPPER OXIDASE"/>
    <property type="match status" value="1"/>
</dbReference>
<evidence type="ECO:0008006" key="11">
    <source>
        <dbReference type="Google" id="ProtNLM"/>
    </source>
</evidence>
<dbReference type="SUPFAM" id="SSF49503">
    <property type="entry name" value="Cupredoxins"/>
    <property type="match status" value="3"/>
</dbReference>
<dbReference type="CDD" id="cd13858">
    <property type="entry name" value="CuRO_1_tcLCC2_insect_like"/>
    <property type="match status" value="1"/>
</dbReference>
<dbReference type="PROSITE" id="PS00080">
    <property type="entry name" value="MULTICOPPER_OXIDASE2"/>
    <property type="match status" value="1"/>
</dbReference>
<keyword evidence="10" id="KW-1185">Reference proteome</keyword>
<dbReference type="InterPro" id="IPR011706">
    <property type="entry name" value="Cu-oxidase_C"/>
</dbReference>
<dbReference type="FunFam" id="2.60.40.420:FF:000031">
    <property type="entry name" value="Laccase-2 isoform A"/>
    <property type="match status" value="1"/>
</dbReference>
<evidence type="ECO:0000256" key="4">
    <source>
        <dbReference type="ARBA" id="ARBA00023008"/>
    </source>
</evidence>
<dbReference type="Pfam" id="PF07732">
    <property type="entry name" value="Cu-oxidase_3"/>
    <property type="match status" value="1"/>
</dbReference>
<dbReference type="CDD" id="cd13905">
    <property type="entry name" value="CuRO_3_tcLLC2_insect_like"/>
    <property type="match status" value="1"/>
</dbReference>
<dbReference type="InterPro" id="IPR001117">
    <property type="entry name" value="Cu-oxidase_2nd"/>
</dbReference>
<dbReference type="AlphaFoldDB" id="A0AAE1DLS0"/>
<dbReference type="GO" id="GO:0016491">
    <property type="term" value="F:oxidoreductase activity"/>
    <property type="evidence" value="ECO:0007669"/>
    <property type="project" value="UniProtKB-KW"/>
</dbReference>
<name>A0AAE1DLS0_9GAST</name>
<feature type="domain" description="Plastocyanin-like" evidence="8">
    <location>
        <begin position="108"/>
        <end position="217"/>
    </location>
</feature>
<keyword evidence="4" id="KW-0186">Copper</keyword>
<evidence type="ECO:0000259" key="8">
    <source>
        <dbReference type="Pfam" id="PF07732"/>
    </source>
</evidence>
<feature type="region of interest" description="Disordered" evidence="5">
    <location>
        <begin position="647"/>
        <end position="678"/>
    </location>
</feature>
<dbReference type="Proteomes" id="UP001283361">
    <property type="component" value="Unassembled WGS sequence"/>
</dbReference>
<evidence type="ECO:0000256" key="1">
    <source>
        <dbReference type="ARBA" id="ARBA00010609"/>
    </source>
</evidence>
<evidence type="ECO:0000259" key="7">
    <source>
        <dbReference type="Pfam" id="PF07731"/>
    </source>
</evidence>
<dbReference type="EMBL" id="JAWDGP010003329">
    <property type="protein sequence ID" value="KAK3775411.1"/>
    <property type="molecule type" value="Genomic_DNA"/>
</dbReference>
<dbReference type="GO" id="GO:0005507">
    <property type="term" value="F:copper ion binding"/>
    <property type="evidence" value="ECO:0007669"/>
    <property type="project" value="InterPro"/>
</dbReference>
<dbReference type="GO" id="GO:0005886">
    <property type="term" value="C:plasma membrane"/>
    <property type="evidence" value="ECO:0007669"/>
    <property type="project" value="TreeGrafter"/>
</dbReference>
<evidence type="ECO:0000256" key="2">
    <source>
        <dbReference type="ARBA" id="ARBA00022723"/>
    </source>
</evidence>
<feature type="domain" description="Plastocyanin-like" evidence="7">
    <location>
        <begin position="508"/>
        <end position="639"/>
    </location>
</feature>
<organism evidence="9 10">
    <name type="scientific">Elysia crispata</name>
    <name type="common">lettuce slug</name>
    <dbReference type="NCBI Taxonomy" id="231223"/>
    <lineage>
        <taxon>Eukaryota</taxon>
        <taxon>Metazoa</taxon>
        <taxon>Spiralia</taxon>
        <taxon>Lophotrochozoa</taxon>
        <taxon>Mollusca</taxon>
        <taxon>Gastropoda</taxon>
        <taxon>Heterobranchia</taxon>
        <taxon>Euthyneura</taxon>
        <taxon>Panpulmonata</taxon>
        <taxon>Sacoglossa</taxon>
        <taxon>Placobranchoidea</taxon>
        <taxon>Plakobranchidae</taxon>
        <taxon>Elysia</taxon>
    </lineage>
</organism>
<dbReference type="Gene3D" id="2.60.40.420">
    <property type="entry name" value="Cupredoxins - blue copper proteins"/>
    <property type="match status" value="3"/>
</dbReference>
<evidence type="ECO:0000313" key="10">
    <source>
        <dbReference type="Proteomes" id="UP001283361"/>
    </source>
</evidence>
<protein>
    <recommendedName>
        <fullName evidence="11">Laccase</fullName>
    </recommendedName>
</protein>
<evidence type="ECO:0000256" key="3">
    <source>
        <dbReference type="ARBA" id="ARBA00023002"/>
    </source>
</evidence>
<comment type="caution">
    <text evidence="9">The sequence shown here is derived from an EMBL/GenBank/DDBJ whole genome shotgun (WGS) entry which is preliminary data.</text>
</comment>
<reference evidence="9" key="1">
    <citation type="journal article" date="2023" name="G3 (Bethesda)">
        <title>A reference genome for the long-term kleptoplast-retaining sea slug Elysia crispata morphotype clarki.</title>
        <authorList>
            <person name="Eastman K.E."/>
            <person name="Pendleton A.L."/>
            <person name="Shaikh M.A."/>
            <person name="Suttiyut T."/>
            <person name="Ogas R."/>
            <person name="Tomko P."/>
            <person name="Gavelis G."/>
            <person name="Widhalm J.R."/>
            <person name="Wisecaver J.H."/>
        </authorList>
    </citation>
    <scope>NUCLEOTIDE SEQUENCE</scope>
    <source>
        <strain evidence="9">ECLA1</strain>
    </source>
</reference>
<dbReference type="InterPro" id="IPR045087">
    <property type="entry name" value="Cu-oxidase_fam"/>
</dbReference>
<dbReference type="InterPro" id="IPR011707">
    <property type="entry name" value="Cu-oxidase-like_N"/>
</dbReference>
<dbReference type="PANTHER" id="PTHR11709:SF394">
    <property type="entry name" value="FI03373P-RELATED"/>
    <property type="match status" value="1"/>
</dbReference>
<dbReference type="CDD" id="cd13884">
    <property type="entry name" value="CuRO_2_tcLCC_insect_like"/>
    <property type="match status" value="1"/>
</dbReference>
<dbReference type="Pfam" id="PF00394">
    <property type="entry name" value="Cu-oxidase"/>
    <property type="match status" value="1"/>
</dbReference>